<dbReference type="PRINTS" id="PR00081">
    <property type="entry name" value="GDHRDH"/>
</dbReference>
<gene>
    <name evidence="3" type="ORF">AnigIFM63604_002938</name>
</gene>
<accession>A0A9W6EF34</accession>
<comment type="caution">
    <text evidence="3">The sequence shown here is derived from an EMBL/GenBank/DDBJ whole genome shotgun (WGS) entry which is preliminary data.</text>
</comment>
<dbReference type="SUPFAM" id="SSF51735">
    <property type="entry name" value="NAD(P)-binding Rossmann-fold domains"/>
    <property type="match status" value="1"/>
</dbReference>
<evidence type="ECO:0000313" key="3">
    <source>
        <dbReference type="EMBL" id="GLA55853.1"/>
    </source>
</evidence>
<protein>
    <submittedName>
        <fullName evidence="3">Uncharacterized protein</fullName>
    </submittedName>
</protein>
<sequence length="239" mass="25120">MTTQAQFASKVAIVTGAGTGIGAATAVLLAERGAKVVIVGRREGPLRNVEAEIKLLGGEVLVAVADVSNLRMVEKVVEDTVNKFGALHYAVNNAGVSGENCEIPDLPKEIWDQTIAINLSSLFYCMKAQLAAIDKAGGGGHRQCVKRLCRSWSSPAGLTRVAAIDWATRNIRVNEVQPGVIETPMTNTNPEETAQIAATIAAKRLGKGKECATAIAFLLSDDASYITGTRLAVDGGFLA</sequence>
<keyword evidence="2" id="KW-0560">Oxidoreductase</keyword>
<evidence type="ECO:0000256" key="2">
    <source>
        <dbReference type="ARBA" id="ARBA00023002"/>
    </source>
</evidence>
<proteinExistence type="inferred from homology"/>
<dbReference type="PANTHER" id="PTHR24321:SF8">
    <property type="entry name" value="ESTRADIOL 17-BETA-DEHYDROGENASE 8-RELATED"/>
    <property type="match status" value="1"/>
</dbReference>
<dbReference type="Gene3D" id="3.40.50.720">
    <property type="entry name" value="NAD(P)-binding Rossmann-like Domain"/>
    <property type="match status" value="1"/>
</dbReference>
<reference evidence="3" key="1">
    <citation type="submission" date="2022-07" db="EMBL/GenBank/DDBJ databases">
        <title>Taxonomy of Aspergillus series Nigri: significant species reduction supported by multi-species coalescent approaches.</title>
        <authorList>
            <person name="Bian C."/>
            <person name="Kusuya Y."/>
            <person name="Sklenar F."/>
            <person name="D'hooge E."/>
            <person name="Yaguchi T."/>
            <person name="Takahashi H."/>
            <person name="Hubka V."/>
        </authorList>
    </citation>
    <scope>NUCLEOTIDE SEQUENCE</scope>
    <source>
        <strain evidence="3">IFM 63604</strain>
    </source>
</reference>
<dbReference type="AlphaFoldDB" id="A0A9W6EF34"/>
<dbReference type="InterPro" id="IPR036291">
    <property type="entry name" value="NAD(P)-bd_dom_sf"/>
</dbReference>
<dbReference type="Proteomes" id="UP001144191">
    <property type="component" value="Unassembled WGS sequence"/>
</dbReference>
<evidence type="ECO:0000256" key="1">
    <source>
        <dbReference type="ARBA" id="ARBA00006484"/>
    </source>
</evidence>
<dbReference type="Pfam" id="PF13561">
    <property type="entry name" value="adh_short_C2"/>
    <property type="match status" value="1"/>
</dbReference>
<organism evidence="3 4">
    <name type="scientific">Aspergillus niger</name>
    <dbReference type="NCBI Taxonomy" id="5061"/>
    <lineage>
        <taxon>Eukaryota</taxon>
        <taxon>Fungi</taxon>
        <taxon>Dikarya</taxon>
        <taxon>Ascomycota</taxon>
        <taxon>Pezizomycotina</taxon>
        <taxon>Eurotiomycetes</taxon>
        <taxon>Eurotiomycetidae</taxon>
        <taxon>Eurotiales</taxon>
        <taxon>Aspergillaceae</taxon>
        <taxon>Aspergillus</taxon>
        <taxon>Aspergillus subgen. Circumdati</taxon>
    </lineage>
</organism>
<dbReference type="EMBL" id="BRPB01000168">
    <property type="protein sequence ID" value="GLA55853.1"/>
    <property type="molecule type" value="Genomic_DNA"/>
</dbReference>
<comment type="similarity">
    <text evidence="1">Belongs to the short-chain dehydrogenases/reductases (SDR) family.</text>
</comment>
<dbReference type="InterPro" id="IPR002347">
    <property type="entry name" value="SDR_fam"/>
</dbReference>
<dbReference type="PANTHER" id="PTHR24321">
    <property type="entry name" value="DEHYDROGENASES, SHORT CHAIN"/>
    <property type="match status" value="1"/>
</dbReference>
<dbReference type="Pfam" id="PF00106">
    <property type="entry name" value="adh_short"/>
    <property type="match status" value="1"/>
</dbReference>
<name>A0A9W6EF34_ASPNG</name>
<dbReference type="GO" id="GO:0016491">
    <property type="term" value="F:oxidoreductase activity"/>
    <property type="evidence" value="ECO:0007669"/>
    <property type="project" value="UniProtKB-KW"/>
</dbReference>
<evidence type="ECO:0000313" key="4">
    <source>
        <dbReference type="Proteomes" id="UP001144191"/>
    </source>
</evidence>